<gene>
    <name evidence="2" type="ORF">FPE_LOCUS8123</name>
</gene>
<accession>A0AAD2DQE2</accession>
<comment type="pathway">
    <text evidence="1">Protein modification; protein ubiquitination.</text>
</comment>
<dbReference type="InterPro" id="IPR011333">
    <property type="entry name" value="SKP1/BTB/POZ_sf"/>
</dbReference>
<dbReference type="InterPro" id="IPR043454">
    <property type="entry name" value="NPH3/RPT2-like"/>
</dbReference>
<sequence length="108" mass="12159">MSFHLHKFPLLSRRGLLEKLIGESHNTDGSVCDLQLDRLPGGTKAFELVAKFCYGVKIELTSMNVVSLRCAAEYLQMNEEYGEGNLITQTEADKIKDWSSETMRKSST</sequence>
<evidence type="ECO:0000256" key="1">
    <source>
        <dbReference type="ARBA" id="ARBA00004906"/>
    </source>
</evidence>
<proteinExistence type="predicted"/>
<organism evidence="2 3">
    <name type="scientific">Fraxinus pennsylvanica</name>
    <dbReference type="NCBI Taxonomy" id="56036"/>
    <lineage>
        <taxon>Eukaryota</taxon>
        <taxon>Viridiplantae</taxon>
        <taxon>Streptophyta</taxon>
        <taxon>Embryophyta</taxon>
        <taxon>Tracheophyta</taxon>
        <taxon>Spermatophyta</taxon>
        <taxon>Magnoliopsida</taxon>
        <taxon>eudicotyledons</taxon>
        <taxon>Gunneridae</taxon>
        <taxon>Pentapetalae</taxon>
        <taxon>asterids</taxon>
        <taxon>lamiids</taxon>
        <taxon>Lamiales</taxon>
        <taxon>Oleaceae</taxon>
        <taxon>Oleeae</taxon>
        <taxon>Fraxinus</taxon>
    </lineage>
</organism>
<dbReference type="EMBL" id="OU503040">
    <property type="protein sequence ID" value="CAI9760693.1"/>
    <property type="molecule type" value="Genomic_DNA"/>
</dbReference>
<dbReference type="Proteomes" id="UP000834106">
    <property type="component" value="Chromosome 5"/>
</dbReference>
<keyword evidence="3" id="KW-1185">Reference proteome</keyword>
<evidence type="ECO:0000313" key="3">
    <source>
        <dbReference type="Proteomes" id="UP000834106"/>
    </source>
</evidence>
<dbReference type="AlphaFoldDB" id="A0AAD2DQE2"/>
<name>A0AAD2DQE2_9LAMI</name>
<reference evidence="2" key="1">
    <citation type="submission" date="2023-05" db="EMBL/GenBank/DDBJ databases">
        <authorList>
            <person name="Huff M."/>
        </authorList>
    </citation>
    <scope>NUCLEOTIDE SEQUENCE</scope>
</reference>
<dbReference type="PANTHER" id="PTHR32370">
    <property type="entry name" value="OS12G0117600 PROTEIN"/>
    <property type="match status" value="1"/>
</dbReference>
<evidence type="ECO:0008006" key="4">
    <source>
        <dbReference type="Google" id="ProtNLM"/>
    </source>
</evidence>
<dbReference type="SUPFAM" id="SSF54695">
    <property type="entry name" value="POZ domain"/>
    <property type="match status" value="1"/>
</dbReference>
<protein>
    <recommendedName>
        <fullName evidence="4">BTB domain-containing protein</fullName>
    </recommendedName>
</protein>
<dbReference type="Gene3D" id="3.30.710.10">
    <property type="entry name" value="Potassium Channel Kv1.1, Chain A"/>
    <property type="match status" value="1"/>
</dbReference>
<evidence type="ECO:0000313" key="2">
    <source>
        <dbReference type="EMBL" id="CAI9760693.1"/>
    </source>
</evidence>